<proteinExistence type="inferred from homology"/>
<dbReference type="InterPro" id="IPR021765">
    <property type="entry name" value="UstYa-like"/>
</dbReference>
<dbReference type="PANTHER" id="PTHR33365">
    <property type="entry name" value="YALI0B05434P"/>
    <property type="match status" value="1"/>
</dbReference>
<feature type="non-terminal residue" evidence="2">
    <location>
        <position position="142"/>
    </location>
</feature>
<evidence type="ECO:0000256" key="1">
    <source>
        <dbReference type="ARBA" id="ARBA00035112"/>
    </source>
</evidence>
<dbReference type="Pfam" id="PF11807">
    <property type="entry name" value="UstYa"/>
    <property type="match status" value="1"/>
</dbReference>
<accession>A0A6A6F259</accession>
<dbReference type="EMBL" id="ML992697">
    <property type="protein sequence ID" value="KAF2208035.1"/>
    <property type="molecule type" value="Genomic_DNA"/>
</dbReference>
<dbReference type="GO" id="GO:0043386">
    <property type="term" value="P:mycotoxin biosynthetic process"/>
    <property type="evidence" value="ECO:0007669"/>
    <property type="project" value="InterPro"/>
</dbReference>
<sequence length="142" mass="16575">QNKPSWSSEINHDTHIARFNAFEMPNGFTASPHVVGDAVEERWIDLGIYSKAMLVPLEYGSEYDLDPEKHMIHGPEKESDAPYAGYTVVMEVLHQLHCVNFLRQGLYYNYEYYRKSNHRSWKHDQDSVIEIHLAHCVDALRQ</sequence>
<feature type="non-terminal residue" evidence="2">
    <location>
        <position position="1"/>
    </location>
</feature>
<dbReference type="OrthoDB" id="3646931at2759"/>
<keyword evidence="3" id="KW-1185">Reference proteome</keyword>
<name>A0A6A6F259_9PEZI</name>
<protein>
    <submittedName>
        <fullName evidence="2">Uncharacterized protein</fullName>
    </submittedName>
</protein>
<dbReference type="AlphaFoldDB" id="A0A6A6F259"/>
<reference evidence="2" key="1">
    <citation type="journal article" date="2020" name="Stud. Mycol.">
        <title>101 Dothideomycetes genomes: a test case for predicting lifestyles and emergence of pathogens.</title>
        <authorList>
            <person name="Haridas S."/>
            <person name="Albert R."/>
            <person name="Binder M."/>
            <person name="Bloem J."/>
            <person name="Labutti K."/>
            <person name="Salamov A."/>
            <person name="Andreopoulos B."/>
            <person name="Baker S."/>
            <person name="Barry K."/>
            <person name="Bills G."/>
            <person name="Bluhm B."/>
            <person name="Cannon C."/>
            <person name="Castanera R."/>
            <person name="Culley D."/>
            <person name="Daum C."/>
            <person name="Ezra D."/>
            <person name="Gonzalez J."/>
            <person name="Henrissat B."/>
            <person name="Kuo A."/>
            <person name="Liang C."/>
            <person name="Lipzen A."/>
            <person name="Lutzoni F."/>
            <person name="Magnuson J."/>
            <person name="Mondo S."/>
            <person name="Nolan M."/>
            <person name="Ohm R."/>
            <person name="Pangilinan J."/>
            <person name="Park H.-J."/>
            <person name="Ramirez L."/>
            <person name="Alfaro M."/>
            <person name="Sun H."/>
            <person name="Tritt A."/>
            <person name="Yoshinaga Y."/>
            <person name="Zwiers L.-H."/>
            <person name="Turgeon B."/>
            <person name="Goodwin S."/>
            <person name="Spatafora J."/>
            <person name="Crous P."/>
            <person name="Grigoriev I."/>
        </authorList>
    </citation>
    <scope>NUCLEOTIDE SEQUENCE</scope>
    <source>
        <strain evidence="2">SCOH1-5</strain>
    </source>
</reference>
<dbReference type="PANTHER" id="PTHR33365:SF13">
    <property type="entry name" value="TAT PATHWAY SIGNAL SEQUENCE"/>
    <property type="match status" value="1"/>
</dbReference>
<evidence type="ECO:0000313" key="2">
    <source>
        <dbReference type="EMBL" id="KAF2208035.1"/>
    </source>
</evidence>
<evidence type="ECO:0000313" key="3">
    <source>
        <dbReference type="Proteomes" id="UP000799539"/>
    </source>
</evidence>
<dbReference type="Proteomes" id="UP000799539">
    <property type="component" value="Unassembled WGS sequence"/>
</dbReference>
<gene>
    <name evidence="2" type="ORF">CERZMDRAFT_10687</name>
</gene>
<comment type="similarity">
    <text evidence="1">Belongs to the ustYa family.</text>
</comment>
<organism evidence="2 3">
    <name type="scientific">Cercospora zeae-maydis SCOH1-5</name>
    <dbReference type="NCBI Taxonomy" id="717836"/>
    <lineage>
        <taxon>Eukaryota</taxon>
        <taxon>Fungi</taxon>
        <taxon>Dikarya</taxon>
        <taxon>Ascomycota</taxon>
        <taxon>Pezizomycotina</taxon>
        <taxon>Dothideomycetes</taxon>
        <taxon>Dothideomycetidae</taxon>
        <taxon>Mycosphaerellales</taxon>
        <taxon>Mycosphaerellaceae</taxon>
        <taxon>Cercospora</taxon>
    </lineage>
</organism>